<accession>A0A6J6ZDK7</accession>
<evidence type="ECO:0000313" key="2">
    <source>
        <dbReference type="EMBL" id="CAB4817676.1"/>
    </source>
</evidence>
<dbReference type="AlphaFoldDB" id="A0A6J6ZDK7"/>
<gene>
    <name evidence="2" type="ORF">UFOPK3037_01786</name>
</gene>
<feature type="domain" description="RmlD-like substrate binding" evidence="1">
    <location>
        <begin position="1"/>
        <end position="271"/>
    </location>
</feature>
<organism evidence="2">
    <name type="scientific">freshwater metagenome</name>
    <dbReference type="NCBI Taxonomy" id="449393"/>
    <lineage>
        <taxon>unclassified sequences</taxon>
        <taxon>metagenomes</taxon>
        <taxon>ecological metagenomes</taxon>
    </lineage>
</organism>
<proteinExistence type="predicted"/>
<dbReference type="CDD" id="cd05254">
    <property type="entry name" value="dTDP_HR_like_SDR_e"/>
    <property type="match status" value="1"/>
</dbReference>
<dbReference type="GO" id="GO:0048269">
    <property type="term" value="C:methionine adenosyltransferase complex"/>
    <property type="evidence" value="ECO:0007669"/>
    <property type="project" value="TreeGrafter"/>
</dbReference>
<reference evidence="2" key="1">
    <citation type="submission" date="2020-05" db="EMBL/GenBank/DDBJ databases">
        <authorList>
            <person name="Chiriac C."/>
            <person name="Salcher M."/>
            <person name="Ghai R."/>
            <person name="Kavagutti S V."/>
        </authorList>
    </citation>
    <scope>NUCLEOTIDE SEQUENCE</scope>
</reference>
<dbReference type="GO" id="GO:0006556">
    <property type="term" value="P:S-adenosylmethionine biosynthetic process"/>
    <property type="evidence" value="ECO:0007669"/>
    <property type="project" value="TreeGrafter"/>
</dbReference>
<name>A0A6J6ZDK7_9ZZZZ</name>
<dbReference type="GO" id="GO:0048270">
    <property type="term" value="F:methionine adenosyltransferase regulator activity"/>
    <property type="evidence" value="ECO:0007669"/>
    <property type="project" value="TreeGrafter"/>
</dbReference>
<dbReference type="PANTHER" id="PTHR10491">
    <property type="entry name" value="DTDP-4-DEHYDRORHAMNOSE REDUCTASE"/>
    <property type="match status" value="1"/>
</dbReference>
<dbReference type="InterPro" id="IPR005913">
    <property type="entry name" value="dTDP_dehydrorham_reduct"/>
</dbReference>
<sequence>MTGASGQLGVYLVGELVGRGMEPKIWSGKQKGRIKGLELEAVGLEDEGLVRSRLSEIQPTVIIHAGAMSGAEDVRRDPVAGAEVNINGTRTIAEWSNEHGARLVYTSTDLVFDGTKSMWSETDEPGPLLEYGRTKAEGERYVRRVGCGLVARISLLYGPTLTGRPSFFTNVLEGLRGGEPQVLFTDEWRTPLDYQTAAEVLCDLAMDRQKCVGVIHVGGMERMSRYELLLRSAQGLGLERGLVRGGLASSQSLPEPRPRDVSLSTEKLREILPERRLRTVEEVVGGM</sequence>
<evidence type="ECO:0000259" key="1">
    <source>
        <dbReference type="Pfam" id="PF04321"/>
    </source>
</evidence>
<dbReference type="Pfam" id="PF04321">
    <property type="entry name" value="RmlD_sub_bind"/>
    <property type="match status" value="1"/>
</dbReference>
<dbReference type="PANTHER" id="PTHR10491:SF4">
    <property type="entry name" value="METHIONINE ADENOSYLTRANSFERASE 2 SUBUNIT BETA"/>
    <property type="match status" value="1"/>
</dbReference>
<dbReference type="EMBL" id="CAFAAO010000060">
    <property type="protein sequence ID" value="CAB4817676.1"/>
    <property type="molecule type" value="Genomic_DNA"/>
</dbReference>
<dbReference type="SUPFAM" id="SSF51735">
    <property type="entry name" value="NAD(P)-binding Rossmann-fold domains"/>
    <property type="match status" value="1"/>
</dbReference>
<dbReference type="InterPro" id="IPR029903">
    <property type="entry name" value="RmlD-like-bd"/>
</dbReference>
<protein>
    <submittedName>
        <fullName evidence="2">Unannotated protein</fullName>
    </submittedName>
</protein>
<dbReference type="Gene3D" id="3.40.50.720">
    <property type="entry name" value="NAD(P)-binding Rossmann-like Domain"/>
    <property type="match status" value="1"/>
</dbReference>
<dbReference type="InterPro" id="IPR036291">
    <property type="entry name" value="NAD(P)-bd_dom_sf"/>
</dbReference>